<keyword evidence="6" id="KW-0175">Coiled coil</keyword>
<dbReference type="Gene3D" id="6.10.250.980">
    <property type="match status" value="1"/>
</dbReference>
<keyword evidence="3" id="KW-0805">Transcription regulation</keyword>
<dbReference type="SMART" id="SM00511">
    <property type="entry name" value="ORANGE"/>
    <property type="match status" value="1"/>
</dbReference>
<dbReference type="GO" id="GO:0046983">
    <property type="term" value="F:protein dimerization activity"/>
    <property type="evidence" value="ECO:0007669"/>
    <property type="project" value="InterPro"/>
</dbReference>
<feature type="domain" description="BHLH" evidence="8">
    <location>
        <begin position="57"/>
        <end position="112"/>
    </location>
</feature>
<dbReference type="AlphaFoldDB" id="A0A8C4QTI4"/>
<evidence type="ECO:0000313" key="10">
    <source>
        <dbReference type="Ensembl" id="ENSEBUP00000019508.1"/>
    </source>
</evidence>
<evidence type="ECO:0000256" key="1">
    <source>
        <dbReference type="ARBA" id="ARBA00004123"/>
    </source>
</evidence>
<dbReference type="Proteomes" id="UP000694388">
    <property type="component" value="Unplaced"/>
</dbReference>
<evidence type="ECO:0000259" key="9">
    <source>
        <dbReference type="PROSITE" id="PS51054"/>
    </source>
</evidence>
<keyword evidence="4" id="KW-0804">Transcription</keyword>
<dbReference type="InterPro" id="IPR036638">
    <property type="entry name" value="HLH_DNA-bd_sf"/>
</dbReference>
<dbReference type="PANTHER" id="PTHR10985">
    <property type="entry name" value="BASIC HELIX-LOOP-HELIX TRANSCRIPTION FACTOR, HES-RELATED"/>
    <property type="match status" value="1"/>
</dbReference>
<evidence type="ECO:0000313" key="11">
    <source>
        <dbReference type="Proteomes" id="UP000694388"/>
    </source>
</evidence>
<dbReference type="Ensembl" id="ENSEBUT00000020084.1">
    <property type="protein sequence ID" value="ENSEBUP00000019508.1"/>
    <property type="gene ID" value="ENSEBUG00000012121.1"/>
</dbReference>
<dbReference type="GO" id="GO:0003677">
    <property type="term" value="F:DNA binding"/>
    <property type="evidence" value="ECO:0007669"/>
    <property type="project" value="InterPro"/>
</dbReference>
<evidence type="ECO:0000256" key="4">
    <source>
        <dbReference type="ARBA" id="ARBA00023163"/>
    </source>
</evidence>
<evidence type="ECO:0000259" key="8">
    <source>
        <dbReference type="PROSITE" id="PS50888"/>
    </source>
</evidence>
<keyword evidence="5" id="KW-0539">Nucleus</keyword>
<keyword evidence="2" id="KW-0678">Repressor</keyword>
<reference evidence="10" key="2">
    <citation type="submission" date="2025-09" db="UniProtKB">
        <authorList>
            <consortium name="Ensembl"/>
        </authorList>
    </citation>
    <scope>IDENTIFICATION</scope>
</reference>
<dbReference type="Gene3D" id="4.10.280.10">
    <property type="entry name" value="Helix-loop-helix DNA-binding domain"/>
    <property type="match status" value="1"/>
</dbReference>
<feature type="region of interest" description="Disordered" evidence="7">
    <location>
        <begin position="211"/>
        <end position="239"/>
    </location>
</feature>
<proteinExistence type="predicted"/>
<evidence type="ECO:0008006" key="12">
    <source>
        <dbReference type="Google" id="ProtNLM"/>
    </source>
</evidence>
<dbReference type="GO" id="GO:0006355">
    <property type="term" value="P:regulation of DNA-templated transcription"/>
    <property type="evidence" value="ECO:0007669"/>
    <property type="project" value="InterPro"/>
</dbReference>
<name>A0A8C4QTI4_EPTBU</name>
<dbReference type="PROSITE" id="PS50888">
    <property type="entry name" value="BHLH"/>
    <property type="match status" value="1"/>
</dbReference>
<keyword evidence="11" id="KW-1185">Reference proteome</keyword>
<dbReference type="Pfam" id="PF00010">
    <property type="entry name" value="HLH"/>
    <property type="match status" value="1"/>
</dbReference>
<sequence length="263" mass="29765">MEPILVPDDEEYEDQQLIREYDVDSRDSEGPNTRLPCIASCVSCTQPRNQRDGKKNDIRTLHRLIEKRRRDRINDYILQFKQLLPDHVKKTNCGHMDKAVVLERTLTHMRAITKLSEQQQARIQSLQMEKDSAESTSTQHCAQSAVATFCAGFRACAAEALHYLVLHEAWSERDSHYIHLASHLECAASSGLPKGPCIQQKNAHDRKPMVFHGWLGSGRSKRAPDSKSDGRKNRGKHTSPSCKNIKLECVALDEASINVQTLP</sequence>
<dbReference type="SUPFAM" id="SSF158457">
    <property type="entry name" value="Orange domain-like"/>
    <property type="match status" value="1"/>
</dbReference>
<evidence type="ECO:0000256" key="7">
    <source>
        <dbReference type="SAM" id="MobiDB-lite"/>
    </source>
</evidence>
<dbReference type="GeneTree" id="ENSGT00940000158384"/>
<accession>A0A8C4QTI4</accession>
<evidence type="ECO:0000256" key="2">
    <source>
        <dbReference type="ARBA" id="ARBA00022491"/>
    </source>
</evidence>
<evidence type="ECO:0000256" key="5">
    <source>
        <dbReference type="ARBA" id="ARBA00023242"/>
    </source>
</evidence>
<dbReference type="InterPro" id="IPR003650">
    <property type="entry name" value="Orange_dom"/>
</dbReference>
<feature type="coiled-coil region" evidence="6">
    <location>
        <begin position="109"/>
        <end position="136"/>
    </location>
</feature>
<protein>
    <recommendedName>
        <fullName evidence="12">BHLH domain-containing protein</fullName>
    </recommendedName>
</protein>
<reference evidence="10" key="1">
    <citation type="submission" date="2025-08" db="UniProtKB">
        <authorList>
            <consortium name="Ensembl"/>
        </authorList>
    </citation>
    <scope>IDENTIFICATION</scope>
</reference>
<evidence type="ECO:0000256" key="6">
    <source>
        <dbReference type="SAM" id="Coils"/>
    </source>
</evidence>
<dbReference type="SUPFAM" id="SSF47459">
    <property type="entry name" value="HLH, helix-loop-helix DNA-binding domain"/>
    <property type="match status" value="1"/>
</dbReference>
<dbReference type="PROSITE" id="PS51054">
    <property type="entry name" value="ORANGE"/>
    <property type="match status" value="1"/>
</dbReference>
<dbReference type="SMART" id="SM00353">
    <property type="entry name" value="HLH"/>
    <property type="match status" value="1"/>
</dbReference>
<dbReference type="GO" id="GO:0005634">
    <property type="term" value="C:nucleus"/>
    <property type="evidence" value="ECO:0007669"/>
    <property type="project" value="UniProtKB-SubCell"/>
</dbReference>
<feature type="domain" description="Orange" evidence="9">
    <location>
        <begin position="149"/>
        <end position="184"/>
    </location>
</feature>
<organism evidence="10 11">
    <name type="scientific">Eptatretus burgeri</name>
    <name type="common">Inshore hagfish</name>
    <dbReference type="NCBI Taxonomy" id="7764"/>
    <lineage>
        <taxon>Eukaryota</taxon>
        <taxon>Metazoa</taxon>
        <taxon>Chordata</taxon>
        <taxon>Craniata</taxon>
        <taxon>Vertebrata</taxon>
        <taxon>Cyclostomata</taxon>
        <taxon>Myxini</taxon>
        <taxon>Myxiniformes</taxon>
        <taxon>Myxinidae</taxon>
        <taxon>Eptatretinae</taxon>
        <taxon>Eptatretus</taxon>
    </lineage>
</organism>
<dbReference type="InterPro" id="IPR011598">
    <property type="entry name" value="bHLH_dom"/>
</dbReference>
<feature type="compositionally biased region" description="Basic and acidic residues" evidence="7">
    <location>
        <begin position="222"/>
        <end position="232"/>
    </location>
</feature>
<comment type="subcellular location">
    <subcellularLocation>
        <location evidence="1">Nucleus</location>
    </subcellularLocation>
</comment>
<evidence type="ECO:0000256" key="3">
    <source>
        <dbReference type="ARBA" id="ARBA00023015"/>
    </source>
</evidence>
<dbReference type="InterPro" id="IPR050370">
    <property type="entry name" value="HES_HEY"/>
</dbReference>